<feature type="transmembrane region" description="Helical" evidence="12">
    <location>
        <begin position="12"/>
        <end position="34"/>
    </location>
</feature>
<sequence>MRSERSLTGRLVALYVLILSLALGAVFISTMTVMNQVLMNQVDDDLRSSGATIAQQTFSAMVGTDIQVVPSPYYIYVRNEAAADWQFMSPSMQERYGRPLDVSPVFSEEPASPITVPGTIEHSTWRVMYLNTVSEQFPAVAIAYPLATMEQTKAQMMLILFIIATCIVALGAIVSYFMVQHSLKPLRIIEHTTRKISQGDLSQRVPTENLGIEVGHLAGSINIMLGQIEASMQVRQRSEAQMRRFVSDASHELRTPLASVRGYAELYRIGGIPDDKIGTAMDRIESEARRMGGLVEDLLQLARLDESRPLTMTSADLVEIAEGTVLDFHARAPEYPAKVTGLHGEKPSRAVAWVDKDKISQVISNLLSNVRQHTPAGTPVEVAVGVEQMNAVTGTVNMAVIEVRDHGPGIPAEHQAKAFERFFRSDSSRSRASGGSGLGLAIVSSIAAAHHGSANISETPGGGTTVSLNFPIPAAPQEEKRPQAQGLRPAVGRAPKASQTFPWRRR</sequence>
<evidence type="ECO:0000256" key="12">
    <source>
        <dbReference type="SAM" id="Phobius"/>
    </source>
</evidence>
<dbReference type="SMART" id="SM00388">
    <property type="entry name" value="HisKA"/>
    <property type="match status" value="1"/>
</dbReference>
<dbReference type="EMBL" id="CP034438">
    <property type="protein sequence ID" value="AZN30531.1"/>
    <property type="molecule type" value="Genomic_DNA"/>
</dbReference>
<keyword evidence="16" id="KW-1185">Reference proteome</keyword>
<dbReference type="Pfam" id="PF02518">
    <property type="entry name" value="HATPase_c"/>
    <property type="match status" value="1"/>
</dbReference>
<proteinExistence type="predicted"/>
<dbReference type="GO" id="GO:0000155">
    <property type="term" value="F:phosphorelay sensor kinase activity"/>
    <property type="evidence" value="ECO:0007669"/>
    <property type="project" value="InterPro"/>
</dbReference>
<evidence type="ECO:0000259" key="13">
    <source>
        <dbReference type="PROSITE" id="PS50109"/>
    </source>
</evidence>
<evidence type="ECO:0000256" key="2">
    <source>
        <dbReference type="ARBA" id="ARBA00004236"/>
    </source>
</evidence>
<dbReference type="SUPFAM" id="SSF55874">
    <property type="entry name" value="ATPase domain of HSP90 chaperone/DNA topoisomerase II/histidine kinase"/>
    <property type="match status" value="1"/>
</dbReference>
<dbReference type="CDD" id="cd00082">
    <property type="entry name" value="HisKA"/>
    <property type="match status" value="1"/>
</dbReference>
<gene>
    <name evidence="15" type="ORF">EJO69_09600</name>
</gene>
<comment type="catalytic activity">
    <reaction evidence="1">
        <text>ATP + protein L-histidine = ADP + protein N-phospho-L-histidine.</text>
        <dbReference type="EC" id="2.7.13.3"/>
    </reaction>
</comment>
<evidence type="ECO:0000259" key="14">
    <source>
        <dbReference type="PROSITE" id="PS50885"/>
    </source>
</evidence>
<dbReference type="InterPro" id="IPR003661">
    <property type="entry name" value="HisK_dim/P_dom"/>
</dbReference>
<dbReference type="InterPro" id="IPR036097">
    <property type="entry name" value="HisK_dim/P_sf"/>
</dbReference>
<dbReference type="Gene3D" id="1.10.287.130">
    <property type="match status" value="1"/>
</dbReference>
<dbReference type="SUPFAM" id="SSF47384">
    <property type="entry name" value="Homodimeric domain of signal transducing histidine kinase"/>
    <property type="match status" value="1"/>
</dbReference>
<dbReference type="FunFam" id="1.10.287.130:FF:000001">
    <property type="entry name" value="Two-component sensor histidine kinase"/>
    <property type="match status" value="1"/>
</dbReference>
<accession>A0A3S8ZAN0</accession>
<dbReference type="PANTHER" id="PTHR45436:SF5">
    <property type="entry name" value="SENSOR HISTIDINE KINASE TRCS"/>
    <property type="match status" value="1"/>
</dbReference>
<evidence type="ECO:0000256" key="6">
    <source>
        <dbReference type="ARBA" id="ARBA00022692"/>
    </source>
</evidence>
<organism evidence="15 16">
    <name type="scientific">Flaviflexus salsibiostraticola</name>
    <dbReference type="NCBI Taxonomy" id="1282737"/>
    <lineage>
        <taxon>Bacteria</taxon>
        <taxon>Bacillati</taxon>
        <taxon>Actinomycetota</taxon>
        <taxon>Actinomycetes</taxon>
        <taxon>Actinomycetales</taxon>
        <taxon>Actinomycetaceae</taxon>
        <taxon>Flaviflexus</taxon>
    </lineage>
</organism>
<dbReference type="Gene3D" id="6.10.340.10">
    <property type="match status" value="1"/>
</dbReference>
<dbReference type="InterPro" id="IPR003594">
    <property type="entry name" value="HATPase_dom"/>
</dbReference>
<dbReference type="GO" id="GO:0005886">
    <property type="term" value="C:plasma membrane"/>
    <property type="evidence" value="ECO:0007669"/>
    <property type="project" value="UniProtKB-SubCell"/>
</dbReference>
<dbReference type="CDD" id="cd06225">
    <property type="entry name" value="HAMP"/>
    <property type="match status" value="1"/>
</dbReference>
<feature type="domain" description="Histidine kinase" evidence="13">
    <location>
        <begin position="248"/>
        <end position="474"/>
    </location>
</feature>
<reference evidence="15 16" key="1">
    <citation type="submission" date="2018-12" db="EMBL/GenBank/DDBJ databases">
        <title>Complete genome sequence of Flaviflexus salsibiostraticola KCTC 33148.</title>
        <authorList>
            <person name="Bae J.-W."/>
        </authorList>
    </citation>
    <scope>NUCLEOTIDE SEQUENCE [LARGE SCALE GENOMIC DNA]</scope>
    <source>
        <strain evidence="15 16">KCTC 33148</strain>
    </source>
</reference>
<dbReference type="PRINTS" id="PR00344">
    <property type="entry name" value="BCTRLSENSOR"/>
</dbReference>
<evidence type="ECO:0000256" key="9">
    <source>
        <dbReference type="ARBA" id="ARBA00023012"/>
    </source>
</evidence>
<keyword evidence="10 12" id="KW-0472">Membrane</keyword>
<dbReference type="AlphaFoldDB" id="A0A3S8ZAN0"/>
<evidence type="ECO:0000256" key="11">
    <source>
        <dbReference type="SAM" id="MobiDB-lite"/>
    </source>
</evidence>
<keyword evidence="4" id="KW-0597">Phosphoprotein</keyword>
<evidence type="ECO:0000256" key="7">
    <source>
        <dbReference type="ARBA" id="ARBA00022777"/>
    </source>
</evidence>
<feature type="transmembrane region" description="Helical" evidence="12">
    <location>
        <begin position="156"/>
        <end position="179"/>
    </location>
</feature>
<dbReference type="InterPro" id="IPR050428">
    <property type="entry name" value="TCS_sensor_his_kinase"/>
</dbReference>
<protein>
    <recommendedName>
        <fullName evidence="3">histidine kinase</fullName>
        <ecNumber evidence="3">2.7.13.3</ecNumber>
    </recommendedName>
</protein>
<comment type="subcellular location">
    <subcellularLocation>
        <location evidence="2">Cell membrane</location>
    </subcellularLocation>
</comment>
<feature type="region of interest" description="Disordered" evidence="11">
    <location>
        <begin position="454"/>
        <end position="506"/>
    </location>
</feature>
<evidence type="ECO:0000256" key="4">
    <source>
        <dbReference type="ARBA" id="ARBA00022553"/>
    </source>
</evidence>
<feature type="compositionally biased region" description="Polar residues" evidence="11">
    <location>
        <begin position="497"/>
        <end position="506"/>
    </location>
</feature>
<keyword evidence="9" id="KW-0902">Two-component regulatory system</keyword>
<dbReference type="CDD" id="cd00075">
    <property type="entry name" value="HATPase"/>
    <property type="match status" value="1"/>
</dbReference>
<dbReference type="Pfam" id="PF00672">
    <property type="entry name" value="HAMP"/>
    <property type="match status" value="1"/>
</dbReference>
<dbReference type="SMART" id="SM00387">
    <property type="entry name" value="HATPase_c"/>
    <property type="match status" value="1"/>
</dbReference>
<dbReference type="Proteomes" id="UP000270021">
    <property type="component" value="Chromosome"/>
</dbReference>
<dbReference type="KEGG" id="fsl:EJO69_09600"/>
<evidence type="ECO:0000256" key="8">
    <source>
        <dbReference type="ARBA" id="ARBA00022989"/>
    </source>
</evidence>
<dbReference type="InterPro" id="IPR036890">
    <property type="entry name" value="HATPase_C_sf"/>
</dbReference>
<dbReference type="OrthoDB" id="9786919at2"/>
<dbReference type="RefSeq" id="WP_126041351.1">
    <property type="nucleotide sequence ID" value="NZ_CP034438.1"/>
</dbReference>
<dbReference type="EC" id="2.7.13.3" evidence="3"/>
<dbReference type="SUPFAM" id="SSF158472">
    <property type="entry name" value="HAMP domain-like"/>
    <property type="match status" value="1"/>
</dbReference>
<keyword evidence="7 15" id="KW-0418">Kinase</keyword>
<dbReference type="PROSITE" id="PS50109">
    <property type="entry name" value="HIS_KIN"/>
    <property type="match status" value="1"/>
</dbReference>
<evidence type="ECO:0000256" key="1">
    <source>
        <dbReference type="ARBA" id="ARBA00000085"/>
    </source>
</evidence>
<feature type="domain" description="HAMP" evidence="14">
    <location>
        <begin position="180"/>
        <end position="233"/>
    </location>
</feature>
<keyword evidence="6 12" id="KW-0812">Transmembrane</keyword>
<evidence type="ECO:0000256" key="10">
    <source>
        <dbReference type="ARBA" id="ARBA00023136"/>
    </source>
</evidence>
<evidence type="ECO:0000256" key="3">
    <source>
        <dbReference type="ARBA" id="ARBA00012438"/>
    </source>
</evidence>
<dbReference type="PROSITE" id="PS50885">
    <property type="entry name" value="HAMP"/>
    <property type="match status" value="1"/>
</dbReference>
<dbReference type="PANTHER" id="PTHR45436">
    <property type="entry name" value="SENSOR HISTIDINE KINASE YKOH"/>
    <property type="match status" value="1"/>
</dbReference>
<evidence type="ECO:0000313" key="15">
    <source>
        <dbReference type="EMBL" id="AZN30531.1"/>
    </source>
</evidence>
<evidence type="ECO:0000256" key="5">
    <source>
        <dbReference type="ARBA" id="ARBA00022679"/>
    </source>
</evidence>
<dbReference type="Gene3D" id="3.30.565.10">
    <property type="entry name" value="Histidine kinase-like ATPase, C-terminal domain"/>
    <property type="match status" value="1"/>
</dbReference>
<dbReference type="InterPro" id="IPR003660">
    <property type="entry name" value="HAMP_dom"/>
</dbReference>
<dbReference type="InterPro" id="IPR004358">
    <property type="entry name" value="Sig_transdc_His_kin-like_C"/>
</dbReference>
<evidence type="ECO:0000313" key="16">
    <source>
        <dbReference type="Proteomes" id="UP000270021"/>
    </source>
</evidence>
<keyword evidence="5" id="KW-0808">Transferase</keyword>
<keyword evidence="8 12" id="KW-1133">Transmembrane helix</keyword>
<name>A0A3S8ZAN0_9ACTO</name>
<dbReference type="Pfam" id="PF00512">
    <property type="entry name" value="HisKA"/>
    <property type="match status" value="1"/>
</dbReference>
<dbReference type="SMART" id="SM00304">
    <property type="entry name" value="HAMP"/>
    <property type="match status" value="1"/>
</dbReference>
<dbReference type="InterPro" id="IPR005467">
    <property type="entry name" value="His_kinase_dom"/>
</dbReference>